<dbReference type="PANTHER" id="PTHR11461:SF211">
    <property type="entry name" value="GH10112P-RELATED"/>
    <property type="match status" value="1"/>
</dbReference>
<dbReference type="InterPro" id="IPR042178">
    <property type="entry name" value="Serpin_sf_1"/>
</dbReference>
<feature type="domain" description="Serpin" evidence="3">
    <location>
        <begin position="80"/>
        <end position="454"/>
    </location>
</feature>
<dbReference type="InterPro" id="IPR036186">
    <property type="entry name" value="Serpin_sf"/>
</dbReference>
<organism evidence="4 5">
    <name type="scientific">Enhygromyxa salina</name>
    <dbReference type="NCBI Taxonomy" id="215803"/>
    <lineage>
        <taxon>Bacteria</taxon>
        <taxon>Pseudomonadati</taxon>
        <taxon>Myxococcota</taxon>
        <taxon>Polyangia</taxon>
        <taxon>Nannocystales</taxon>
        <taxon>Nannocystaceae</taxon>
        <taxon>Enhygromyxa</taxon>
    </lineage>
</organism>
<accession>A0A0C2CZY9</accession>
<dbReference type="SMART" id="SM00093">
    <property type="entry name" value="SERPIN"/>
    <property type="match status" value="1"/>
</dbReference>
<dbReference type="Gene3D" id="3.30.497.10">
    <property type="entry name" value="Antithrombin, subunit I, domain 2"/>
    <property type="match status" value="1"/>
</dbReference>
<evidence type="ECO:0000256" key="2">
    <source>
        <dbReference type="SAM" id="MobiDB-lite"/>
    </source>
</evidence>
<protein>
    <submittedName>
        <fullName evidence="4">Serine protease inhibitor (Serpin family)</fullName>
    </submittedName>
</protein>
<dbReference type="GO" id="GO:0005615">
    <property type="term" value="C:extracellular space"/>
    <property type="evidence" value="ECO:0007669"/>
    <property type="project" value="InterPro"/>
</dbReference>
<dbReference type="SUPFAM" id="SSF56574">
    <property type="entry name" value="Serpins"/>
    <property type="match status" value="1"/>
</dbReference>
<dbReference type="GO" id="GO:0004867">
    <property type="term" value="F:serine-type endopeptidase inhibitor activity"/>
    <property type="evidence" value="ECO:0007669"/>
    <property type="project" value="InterPro"/>
</dbReference>
<dbReference type="Proteomes" id="UP000031599">
    <property type="component" value="Unassembled WGS sequence"/>
</dbReference>
<dbReference type="AlphaFoldDB" id="A0A0C2CZY9"/>
<sequence length="457" mass="48475">MRRIGWVGALLGAALLCACPGTELEGEAGGGEETHGDDGDDGDDGAGWNIVQSELPRDIHPMPTPEEMAALAGDQLELALDLYHALRTDPANQSFCVSAYSLQHMFGMLYGGSSGVAKAQMQAALRFSLADDRQHVALNWQELELAERNIDAIEGSADPLSPLVLRTVNGFWLEQELGAAVETDYLDLLGVNYGAGINLADFSSDQAADTERQAINAWLSERTNGELSAVVPDGALDERTTAVVANALVLEAPWMAPFAMDKTAKHPFRLGDGSEVAVDMMSNPALEARYTRGPDFAALAIPLRGVALELVLVVPEGELEAFEAGLDAAGVTALLEDLNWEQVDTQVPRFQLRSALPLTSVLADQLNMPAPFNDPGAFTGIVGEGIGVLDAVFHDSVIAVDEHGLEAAPGSGAVAASTATADPAYAFSADEPFIVMIHDRPTRTLLLLGRVLDPREP</sequence>
<dbReference type="EMBL" id="JMCC02000035">
    <property type="protein sequence ID" value="KIG16546.1"/>
    <property type="molecule type" value="Genomic_DNA"/>
</dbReference>
<evidence type="ECO:0000259" key="3">
    <source>
        <dbReference type="SMART" id="SM00093"/>
    </source>
</evidence>
<dbReference type="PANTHER" id="PTHR11461">
    <property type="entry name" value="SERINE PROTEASE INHIBITOR, SERPIN"/>
    <property type="match status" value="1"/>
</dbReference>
<dbReference type="Gene3D" id="2.30.39.10">
    <property type="entry name" value="Alpha-1-antitrypsin, domain 1"/>
    <property type="match status" value="1"/>
</dbReference>
<dbReference type="Pfam" id="PF00079">
    <property type="entry name" value="Serpin"/>
    <property type="match status" value="1"/>
</dbReference>
<evidence type="ECO:0000313" key="5">
    <source>
        <dbReference type="Proteomes" id="UP000031599"/>
    </source>
</evidence>
<dbReference type="InterPro" id="IPR023796">
    <property type="entry name" value="Serpin_dom"/>
</dbReference>
<dbReference type="CDD" id="cd19590">
    <property type="entry name" value="serpin_thermopin-like"/>
    <property type="match status" value="1"/>
</dbReference>
<dbReference type="RefSeq" id="WP_052549407.1">
    <property type="nucleotide sequence ID" value="NZ_JMCC02000035.1"/>
</dbReference>
<evidence type="ECO:0000256" key="1">
    <source>
        <dbReference type="RuleBase" id="RU000411"/>
    </source>
</evidence>
<dbReference type="InterPro" id="IPR042185">
    <property type="entry name" value="Serpin_sf_2"/>
</dbReference>
<name>A0A0C2CZY9_9BACT</name>
<reference evidence="4 5" key="1">
    <citation type="submission" date="2014-12" db="EMBL/GenBank/DDBJ databases">
        <title>Genome assembly of Enhygromyxa salina DSM 15201.</title>
        <authorList>
            <person name="Sharma G."/>
            <person name="Subramanian S."/>
        </authorList>
    </citation>
    <scope>NUCLEOTIDE SEQUENCE [LARGE SCALE GENOMIC DNA]</scope>
    <source>
        <strain evidence="4 5">DSM 15201</strain>
    </source>
</reference>
<dbReference type="PROSITE" id="PS51257">
    <property type="entry name" value="PROKAR_LIPOPROTEIN"/>
    <property type="match status" value="1"/>
</dbReference>
<comment type="similarity">
    <text evidence="1">Belongs to the serpin family.</text>
</comment>
<gene>
    <name evidence="4" type="ORF">DB30_04317</name>
</gene>
<dbReference type="InterPro" id="IPR000215">
    <property type="entry name" value="Serpin_fam"/>
</dbReference>
<comment type="caution">
    <text evidence="4">The sequence shown here is derived from an EMBL/GenBank/DDBJ whole genome shotgun (WGS) entry which is preliminary data.</text>
</comment>
<proteinExistence type="inferred from homology"/>
<feature type="region of interest" description="Disordered" evidence="2">
    <location>
        <begin position="26"/>
        <end position="47"/>
    </location>
</feature>
<evidence type="ECO:0000313" key="4">
    <source>
        <dbReference type="EMBL" id="KIG16546.1"/>
    </source>
</evidence>